<protein>
    <submittedName>
        <fullName evidence="2">Glutathione S-transferase omega2 isoform b</fullName>
        <ecNumber evidence="2">2.5.1.18</ecNumber>
    </submittedName>
</protein>
<dbReference type="OrthoDB" id="4951845at2759"/>
<name>E9H6D1_DAPPU</name>
<organism evidence="1 3">
    <name type="scientific">Daphnia pulex</name>
    <name type="common">Water flea</name>
    <dbReference type="NCBI Taxonomy" id="6669"/>
    <lineage>
        <taxon>Eukaryota</taxon>
        <taxon>Metazoa</taxon>
        <taxon>Ecdysozoa</taxon>
        <taxon>Arthropoda</taxon>
        <taxon>Crustacea</taxon>
        <taxon>Branchiopoda</taxon>
        <taxon>Diplostraca</taxon>
        <taxon>Cladocera</taxon>
        <taxon>Anomopoda</taxon>
        <taxon>Daphniidae</taxon>
        <taxon>Daphnia</taxon>
    </lineage>
</organism>
<reference evidence="1 3" key="1">
    <citation type="journal article" date="2011" name="Science">
        <title>The ecoresponsive genome of Daphnia pulex.</title>
        <authorList>
            <person name="Colbourne J.K."/>
            <person name="Pfrender M.E."/>
            <person name="Gilbert D."/>
            <person name="Thomas W.K."/>
            <person name="Tucker A."/>
            <person name="Oakley T.H."/>
            <person name="Tokishita S."/>
            <person name="Aerts A."/>
            <person name="Arnold G.J."/>
            <person name="Basu M.K."/>
            <person name="Bauer D.J."/>
            <person name="Caceres C.E."/>
            <person name="Carmel L."/>
            <person name="Casola C."/>
            <person name="Choi J.H."/>
            <person name="Detter J.C."/>
            <person name="Dong Q."/>
            <person name="Dusheyko S."/>
            <person name="Eads B.D."/>
            <person name="Frohlich T."/>
            <person name="Geiler-Samerotte K.A."/>
            <person name="Gerlach D."/>
            <person name="Hatcher P."/>
            <person name="Jogdeo S."/>
            <person name="Krijgsveld J."/>
            <person name="Kriventseva E.V."/>
            <person name="Kultz D."/>
            <person name="Laforsch C."/>
            <person name="Lindquist E."/>
            <person name="Lopez J."/>
            <person name="Manak J.R."/>
            <person name="Muller J."/>
            <person name="Pangilinan J."/>
            <person name="Patwardhan R.P."/>
            <person name="Pitluck S."/>
            <person name="Pritham E.J."/>
            <person name="Rechtsteiner A."/>
            <person name="Rho M."/>
            <person name="Rogozin I.B."/>
            <person name="Sakarya O."/>
            <person name="Salamov A."/>
            <person name="Schaack S."/>
            <person name="Shapiro H."/>
            <person name="Shiga Y."/>
            <person name="Skalitzky C."/>
            <person name="Smith Z."/>
            <person name="Souvorov A."/>
            <person name="Sung W."/>
            <person name="Tang Z."/>
            <person name="Tsuchiya D."/>
            <person name="Tu H."/>
            <person name="Vos H."/>
            <person name="Wang M."/>
            <person name="Wolf Y.I."/>
            <person name="Yamagata H."/>
            <person name="Yamada T."/>
            <person name="Ye Y."/>
            <person name="Shaw J.R."/>
            <person name="Andrews J."/>
            <person name="Crease T.J."/>
            <person name="Tang H."/>
            <person name="Lucas S.M."/>
            <person name="Robertson H.M."/>
            <person name="Bork P."/>
            <person name="Koonin E.V."/>
            <person name="Zdobnov E.M."/>
            <person name="Grigoriev I.V."/>
            <person name="Lynch M."/>
            <person name="Boore J.L."/>
        </authorList>
    </citation>
    <scope>NUCLEOTIDE SEQUENCE [LARGE SCALE GENOMIC DNA]</scope>
</reference>
<gene>
    <name evidence="1" type="ORF">DAPPUDRAFT_325982</name>
</gene>
<proteinExistence type="evidence at transcript level"/>
<dbReference type="EC" id="2.5.1.18" evidence="2"/>
<dbReference type="KEGG" id="dpx:DAPPUDRAFT_325982"/>
<dbReference type="Proteomes" id="UP000000305">
    <property type="component" value="Unassembled WGS sequence"/>
</dbReference>
<reference evidence="2" key="2">
    <citation type="submission" date="2019-11" db="EMBL/GenBank/DDBJ databases">
        <authorList>
            <person name="Liu Z."/>
            <person name="Zhang W."/>
            <person name="Zhao Y."/>
        </authorList>
    </citation>
    <scope>NUCLEOTIDE SEQUENCE</scope>
</reference>
<evidence type="ECO:0000313" key="3">
    <source>
        <dbReference type="Proteomes" id="UP000000305"/>
    </source>
</evidence>
<dbReference type="EMBL" id="MN730119">
    <property type="protein sequence ID" value="QNM80613.1"/>
    <property type="molecule type" value="mRNA"/>
</dbReference>
<dbReference type="AlphaFoldDB" id="E9H6D1"/>
<dbReference type="HOGENOM" id="CLU_2906347_0_0_1"/>
<dbReference type="GO" id="GO:0004364">
    <property type="term" value="F:glutathione transferase activity"/>
    <property type="evidence" value="ECO:0007669"/>
    <property type="project" value="UniProtKB-EC"/>
</dbReference>
<accession>E9H6D1</accession>
<evidence type="ECO:0000313" key="2">
    <source>
        <dbReference type="EMBL" id="QNM80613.1"/>
    </source>
</evidence>
<dbReference type="EMBL" id="GL732597">
    <property type="protein sequence ID" value="EFX72720.1"/>
    <property type="molecule type" value="Genomic_DNA"/>
</dbReference>
<sequence>MALNGEIAFIVYLEPREVQPENYPYLVKWFDATKENDAVKESSMSFLAGNTEYDMEISKLIE</sequence>
<evidence type="ECO:0000313" key="1">
    <source>
        <dbReference type="EMBL" id="EFX72720.1"/>
    </source>
</evidence>
<keyword evidence="2" id="KW-0808">Transferase</keyword>
<keyword evidence="3" id="KW-1185">Reference proteome</keyword>